<sequence length="204" mass="22760">MSNEEDDYFKKQDLEKIAAARREAQIASIRQQEQTNVQVVLNTNEDVAAEALSLGFDGETARVLPLVPLIQMAWIDGNVSRKERERLNSLAEGFGIHQDSPAGQFLELLINERPSDLFFGRVTQVVARMINEDPNHWKSESIIALCREIAETSGSFFSLRDPINDEERELLDAFAAYFGVADKTTADIIVKDEVAADSATGEEN</sequence>
<dbReference type="SUPFAM" id="SSF158682">
    <property type="entry name" value="TerB-like"/>
    <property type="match status" value="1"/>
</dbReference>
<dbReference type="InterPro" id="IPR029024">
    <property type="entry name" value="TerB-like"/>
</dbReference>
<dbReference type="Proteomes" id="UP000249799">
    <property type="component" value="Chromosome"/>
</dbReference>
<organism evidence="1 2">
    <name type="scientific">Bradymonas sediminis</name>
    <dbReference type="NCBI Taxonomy" id="1548548"/>
    <lineage>
        <taxon>Bacteria</taxon>
        <taxon>Deltaproteobacteria</taxon>
        <taxon>Bradymonadales</taxon>
        <taxon>Bradymonadaceae</taxon>
        <taxon>Bradymonas</taxon>
    </lineage>
</organism>
<dbReference type="KEGG" id="bsed:DN745_03950"/>
<dbReference type="Gene3D" id="1.10.3680.10">
    <property type="entry name" value="TerB-like"/>
    <property type="match status" value="1"/>
</dbReference>
<name>A0A2Z4FII3_9DELT</name>
<gene>
    <name evidence="1" type="ORF">DN745_03950</name>
</gene>
<dbReference type="OrthoDB" id="5509086at2"/>
<dbReference type="RefSeq" id="WP_111332376.1">
    <property type="nucleotide sequence ID" value="NZ_CP030032.1"/>
</dbReference>
<proteinExistence type="predicted"/>
<protein>
    <submittedName>
        <fullName evidence="1">Uncharacterized protein</fullName>
    </submittedName>
</protein>
<evidence type="ECO:0000313" key="2">
    <source>
        <dbReference type="Proteomes" id="UP000249799"/>
    </source>
</evidence>
<reference evidence="1 2" key="1">
    <citation type="submission" date="2018-06" db="EMBL/GenBank/DDBJ databases">
        <title>Lujinxingia sediminis gen. nov. sp. nov., a new facultative anaerobic member of the class Deltaproteobacteria, and proposal of Lujinxingaceae fam. nov.</title>
        <authorList>
            <person name="Guo L.-Y."/>
            <person name="Li C.-M."/>
            <person name="Wang S."/>
            <person name="Du Z.-J."/>
        </authorList>
    </citation>
    <scope>NUCLEOTIDE SEQUENCE [LARGE SCALE GENOMIC DNA]</scope>
    <source>
        <strain evidence="1 2">FA350</strain>
    </source>
</reference>
<dbReference type="CDD" id="cd07177">
    <property type="entry name" value="terB_like"/>
    <property type="match status" value="1"/>
</dbReference>
<dbReference type="AlphaFoldDB" id="A0A2Z4FII3"/>
<dbReference type="EMBL" id="CP030032">
    <property type="protein sequence ID" value="AWV88534.1"/>
    <property type="molecule type" value="Genomic_DNA"/>
</dbReference>
<keyword evidence="2" id="KW-1185">Reference proteome</keyword>
<accession>A0A2Z4FII3</accession>
<evidence type="ECO:0000313" key="1">
    <source>
        <dbReference type="EMBL" id="AWV88534.1"/>
    </source>
</evidence>